<dbReference type="AlphaFoldDB" id="Q6ARK3"/>
<dbReference type="EMBL" id="CR522870">
    <property type="protein sequence ID" value="CAG35022.1"/>
    <property type="molecule type" value="Genomic_DNA"/>
</dbReference>
<accession>Q6ARK3</accession>
<dbReference type="InterPro" id="IPR036388">
    <property type="entry name" value="WH-like_DNA-bd_sf"/>
</dbReference>
<evidence type="ECO:0000313" key="7">
    <source>
        <dbReference type="Proteomes" id="UP000000602"/>
    </source>
</evidence>
<dbReference type="PANTHER" id="PTHR30126">
    <property type="entry name" value="HTH-TYPE TRANSCRIPTIONAL REGULATOR"/>
    <property type="match status" value="1"/>
</dbReference>
<proteinExistence type="inferred from homology"/>
<dbReference type="Proteomes" id="UP000000602">
    <property type="component" value="Chromosome"/>
</dbReference>
<name>Q6ARK3_DESPS</name>
<dbReference type="InterPro" id="IPR005119">
    <property type="entry name" value="LysR_subst-bd"/>
</dbReference>
<dbReference type="RefSeq" id="WP_011187538.1">
    <property type="nucleotide sequence ID" value="NC_006138.1"/>
</dbReference>
<dbReference type="HOGENOM" id="CLU_039613_6_1_7"/>
<dbReference type="Pfam" id="PF03466">
    <property type="entry name" value="LysR_substrate"/>
    <property type="match status" value="1"/>
</dbReference>
<evidence type="ECO:0000256" key="3">
    <source>
        <dbReference type="ARBA" id="ARBA00023125"/>
    </source>
</evidence>
<dbReference type="Gene3D" id="1.10.10.10">
    <property type="entry name" value="Winged helix-like DNA-binding domain superfamily/Winged helix DNA-binding domain"/>
    <property type="match status" value="1"/>
</dbReference>
<dbReference type="GO" id="GO:0003700">
    <property type="term" value="F:DNA-binding transcription factor activity"/>
    <property type="evidence" value="ECO:0007669"/>
    <property type="project" value="InterPro"/>
</dbReference>
<evidence type="ECO:0000256" key="1">
    <source>
        <dbReference type="ARBA" id="ARBA00009437"/>
    </source>
</evidence>
<keyword evidence="7" id="KW-1185">Reference proteome</keyword>
<dbReference type="InterPro" id="IPR000847">
    <property type="entry name" value="LysR_HTH_N"/>
</dbReference>
<feature type="domain" description="HTH lysR-type" evidence="5">
    <location>
        <begin position="1"/>
        <end position="58"/>
    </location>
</feature>
<comment type="similarity">
    <text evidence="1">Belongs to the LysR transcriptional regulatory family.</text>
</comment>
<gene>
    <name evidence="6" type="ordered locus">DP0293</name>
</gene>
<dbReference type="InterPro" id="IPR036390">
    <property type="entry name" value="WH_DNA-bd_sf"/>
</dbReference>
<organism evidence="6 7">
    <name type="scientific">Desulfotalea psychrophila (strain LSv54 / DSM 12343)</name>
    <dbReference type="NCBI Taxonomy" id="177439"/>
    <lineage>
        <taxon>Bacteria</taxon>
        <taxon>Pseudomonadati</taxon>
        <taxon>Thermodesulfobacteriota</taxon>
        <taxon>Desulfobulbia</taxon>
        <taxon>Desulfobulbales</taxon>
        <taxon>Desulfocapsaceae</taxon>
        <taxon>Desulfotalea</taxon>
    </lineage>
</organism>
<keyword evidence="2" id="KW-0805">Transcription regulation</keyword>
<dbReference type="eggNOG" id="COG0583">
    <property type="taxonomic scope" value="Bacteria"/>
</dbReference>
<sequence length="286" mass="32122">METSSLRIFLSVVETGSVSGAAKQLNYVQSNVTARIRQLEEELGVALFIRKSRGMSLTSEGRVLKEYAEKILYLVRQASKAVNESLDLGGELIVGSMETAAAIYLPIILSKFHKENANVNLSLLTGTSEEIILKVLEHKVDCAFVGGKVNHPDIMQYKVIEEELVLFNKKPFSSIEESKNITLLVFREGCAYRAHLKHWLSYYGIRQYKIMEFGALDTILGCVEAGMGLTILPRAVAERPQYAHFKVQNLPKEISYINTSFIYHKDTALTNAMKSFLALVEKTNFF</sequence>
<dbReference type="PRINTS" id="PR00039">
    <property type="entry name" value="HTHLYSR"/>
</dbReference>
<evidence type="ECO:0000313" key="6">
    <source>
        <dbReference type="EMBL" id="CAG35022.1"/>
    </source>
</evidence>
<dbReference type="Pfam" id="PF00126">
    <property type="entry name" value="HTH_1"/>
    <property type="match status" value="1"/>
</dbReference>
<dbReference type="SUPFAM" id="SSF46785">
    <property type="entry name" value="Winged helix' DNA-binding domain"/>
    <property type="match status" value="1"/>
</dbReference>
<keyword evidence="4" id="KW-0804">Transcription</keyword>
<dbReference type="Gene3D" id="3.40.190.290">
    <property type="match status" value="1"/>
</dbReference>
<evidence type="ECO:0000259" key="5">
    <source>
        <dbReference type="PROSITE" id="PS50931"/>
    </source>
</evidence>
<dbReference type="FunFam" id="1.10.10.10:FF:000001">
    <property type="entry name" value="LysR family transcriptional regulator"/>
    <property type="match status" value="1"/>
</dbReference>
<dbReference type="CDD" id="cd08442">
    <property type="entry name" value="PBP2_YofA_SoxR_like"/>
    <property type="match status" value="1"/>
</dbReference>
<dbReference type="SUPFAM" id="SSF53850">
    <property type="entry name" value="Periplasmic binding protein-like II"/>
    <property type="match status" value="1"/>
</dbReference>
<dbReference type="PROSITE" id="PS50931">
    <property type="entry name" value="HTH_LYSR"/>
    <property type="match status" value="1"/>
</dbReference>
<protein>
    <submittedName>
        <fullName evidence="6">Probable transcriptional regulator</fullName>
    </submittedName>
</protein>
<reference evidence="7" key="1">
    <citation type="journal article" date="2004" name="Environ. Microbiol.">
        <title>The genome of Desulfotalea psychrophila, a sulfate-reducing bacterium from permanently cold Arctic sediments.</title>
        <authorList>
            <person name="Rabus R."/>
            <person name="Ruepp A."/>
            <person name="Frickey T."/>
            <person name="Rattei T."/>
            <person name="Fartmann B."/>
            <person name="Stark M."/>
            <person name="Bauer M."/>
            <person name="Zibat A."/>
            <person name="Lombardot T."/>
            <person name="Becker I."/>
            <person name="Amann J."/>
            <person name="Gellner K."/>
            <person name="Teeling H."/>
            <person name="Leuschner W.D."/>
            <person name="Gloeckner F.-O."/>
            <person name="Lupas A.N."/>
            <person name="Amann R."/>
            <person name="Klenk H.-P."/>
        </authorList>
    </citation>
    <scope>NUCLEOTIDE SEQUENCE [LARGE SCALE GENOMIC DNA]</scope>
    <source>
        <strain evidence="7">DSM 12343 / LSv54</strain>
    </source>
</reference>
<dbReference type="KEGG" id="dps:DP0293"/>
<dbReference type="STRING" id="177439.DP0293"/>
<keyword evidence="3" id="KW-0238">DNA-binding</keyword>
<dbReference type="GO" id="GO:0000976">
    <property type="term" value="F:transcription cis-regulatory region binding"/>
    <property type="evidence" value="ECO:0007669"/>
    <property type="project" value="TreeGrafter"/>
</dbReference>
<evidence type="ECO:0000256" key="4">
    <source>
        <dbReference type="ARBA" id="ARBA00023163"/>
    </source>
</evidence>
<dbReference type="OrthoDB" id="464481at2"/>
<dbReference type="PANTHER" id="PTHR30126:SF40">
    <property type="entry name" value="HTH-TYPE TRANSCRIPTIONAL REGULATOR GLTR"/>
    <property type="match status" value="1"/>
</dbReference>
<evidence type="ECO:0000256" key="2">
    <source>
        <dbReference type="ARBA" id="ARBA00023015"/>
    </source>
</evidence>